<dbReference type="EMBL" id="DVMW01000024">
    <property type="protein sequence ID" value="HIU35585.1"/>
    <property type="molecule type" value="Genomic_DNA"/>
</dbReference>
<evidence type="ECO:0000313" key="2">
    <source>
        <dbReference type="Proteomes" id="UP000824071"/>
    </source>
</evidence>
<reference evidence="1" key="1">
    <citation type="submission" date="2020-10" db="EMBL/GenBank/DDBJ databases">
        <authorList>
            <person name="Gilroy R."/>
        </authorList>
    </citation>
    <scope>NUCLEOTIDE SEQUENCE</scope>
    <source>
        <strain evidence="1">ChiGjej1B1-19959</strain>
    </source>
</reference>
<accession>A0A9D1IDT1</accession>
<reference evidence="1" key="2">
    <citation type="journal article" date="2021" name="PeerJ">
        <title>Extensive microbial diversity within the chicken gut microbiome revealed by metagenomics and culture.</title>
        <authorList>
            <person name="Gilroy R."/>
            <person name="Ravi A."/>
            <person name="Getino M."/>
            <person name="Pursley I."/>
            <person name="Horton D.L."/>
            <person name="Alikhan N.F."/>
            <person name="Baker D."/>
            <person name="Gharbi K."/>
            <person name="Hall N."/>
            <person name="Watson M."/>
            <person name="Adriaenssens E.M."/>
            <person name="Foster-Nyarko E."/>
            <person name="Jarju S."/>
            <person name="Secka A."/>
            <person name="Antonio M."/>
            <person name="Oren A."/>
            <person name="Chaudhuri R.R."/>
            <person name="La Ragione R."/>
            <person name="Hildebrand F."/>
            <person name="Pallen M.J."/>
        </authorList>
    </citation>
    <scope>NUCLEOTIDE SEQUENCE</scope>
    <source>
        <strain evidence="1">ChiGjej1B1-19959</strain>
    </source>
</reference>
<dbReference type="Gene3D" id="3.30.460.40">
    <property type="match status" value="1"/>
</dbReference>
<dbReference type="AlphaFoldDB" id="A0A9D1IDT1"/>
<evidence type="ECO:0000313" key="1">
    <source>
        <dbReference type="EMBL" id="HIU35585.1"/>
    </source>
</evidence>
<proteinExistence type="predicted"/>
<dbReference type="Proteomes" id="UP000824071">
    <property type="component" value="Unassembled WGS sequence"/>
</dbReference>
<dbReference type="Pfam" id="PF14907">
    <property type="entry name" value="NTP_transf_5"/>
    <property type="match status" value="1"/>
</dbReference>
<name>A0A9D1IDT1_9FIRM</name>
<organism evidence="1 2">
    <name type="scientific">Candidatus Fimenecus excrementigallinarum</name>
    <dbReference type="NCBI Taxonomy" id="2840816"/>
    <lineage>
        <taxon>Bacteria</taxon>
        <taxon>Bacillati</taxon>
        <taxon>Bacillota</taxon>
        <taxon>Clostridia</taxon>
        <taxon>Candidatus Fimenecus</taxon>
    </lineage>
</organism>
<sequence>MLDAMRAKADLLAVVRAALCEKAAPDAKAFSDPAGVCTLAKNNCVEALVCLTLRDGLSALPPENAAALQKAFQLAVLREAAQQTFLTSLRERLQAAGIDFLLLKGTHVKALYPAPEMRFMVDMDVLVREPDVANAQAQLEALGLQLHLDNGKDIIYMQKPFLTVELHRTLFQPDDPRYPFFLDVWARAVPVTGHEYKMSDTELYVYTLAHLAEHYTAAGSCFRPVMDLYLLEKKAAVDFAAAEARFSEMGLADFAGNVRALCRVLFDGAAETDTLRLMGNFILLGPPVRHAGEASAAAKTSHGRLRRLWHAAFPPLRHMRLRYPVLQKAPFLLPVFWAVRLVQYAFTKDRALARKREALLHADKKSADILAGIFKASGL</sequence>
<dbReference type="InterPro" id="IPR039498">
    <property type="entry name" value="NTP_transf_5"/>
</dbReference>
<gene>
    <name evidence="1" type="ORF">IAC53_03135</name>
</gene>
<comment type="caution">
    <text evidence="1">The sequence shown here is derived from an EMBL/GenBank/DDBJ whole genome shotgun (WGS) entry which is preliminary data.</text>
</comment>
<protein>
    <submittedName>
        <fullName evidence="1">Nucleotidyltransferase family protein</fullName>
    </submittedName>
</protein>